<dbReference type="EMBL" id="QGGY01000002">
    <property type="protein sequence ID" value="PWJ77958.1"/>
    <property type="molecule type" value="Genomic_DNA"/>
</dbReference>
<dbReference type="RefSeq" id="WP_109624910.1">
    <property type="nucleotide sequence ID" value="NZ_JANKBI010000012.1"/>
</dbReference>
<evidence type="ECO:0000256" key="1">
    <source>
        <dbReference type="ARBA" id="ARBA00022596"/>
    </source>
</evidence>
<dbReference type="InterPro" id="IPR002822">
    <property type="entry name" value="Ni_insertion"/>
</dbReference>
<dbReference type="NCBIfam" id="TIGR00299">
    <property type="entry name" value="nickel pincer cofactor biosynthesis protein LarC"/>
    <property type="match status" value="1"/>
</dbReference>
<dbReference type="Pfam" id="PF01969">
    <property type="entry name" value="Ni_insertion"/>
    <property type="match status" value="1"/>
</dbReference>
<organism evidence="4 5">
    <name type="scientific">Murimonas intestini</name>
    <dbReference type="NCBI Taxonomy" id="1337051"/>
    <lineage>
        <taxon>Bacteria</taxon>
        <taxon>Bacillati</taxon>
        <taxon>Bacillota</taxon>
        <taxon>Clostridia</taxon>
        <taxon>Lachnospirales</taxon>
        <taxon>Lachnospiraceae</taxon>
        <taxon>Murimonas</taxon>
    </lineage>
</organism>
<evidence type="ECO:0000256" key="2">
    <source>
        <dbReference type="HAMAP-Rule" id="MF_01074"/>
    </source>
</evidence>
<keyword evidence="2" id="KW-0456">Lyase</keyword>
<dbReference type="GO" id="GO:0016151">
    <property type="term" value="F:nickel cation binding"/>
    <property type="evidence" value="ECO:0007669"/>
    <property type="project" value="UniProtKB-UniRule"/>
</dbReference>
<evidence type="ECO:0000313" key="5">
    <source>
        <dbReference type="Proteomes" id="UP000245412"/>
    </source>
</evidence>
<comment type="similarity">
    <text evidence="2">Belongs to the LarC family.</text>
</comment>
<dbReference type="Gene3D" id="3.30.70.1380">
    <property type="entry name" value="Transcriptional regulatory protein pf0864 domain like"/>
    <property type="match status" value="1"/>
</dbReference>
<dbReference type="HAMAP" id="MF_01074">
    <property type="entry name" value="LarC"/>
    <property type="match status" value="1"/>
</dbReference>
<dbReference type="PANTHER" id="PTHR36566">
    <property type="entry name" value="NICKEL INSERTION PROTEIN-RELATED"/>
    <property type="match status" value="1"/>
</dbReference>
<keyword evidence="1 2" id="KW-0533">Nickel</keyword>
<feature type="region of interest" description="Disordered" evidence="3">
    <location>
        <begin position="117"/>
        <end position="146"/>
    </location>
</feature>
<name>A0AB73T871_9FIRM</name>
<dbReference type="Proteomes" id="UP000245412">
    <property type="component" value="Unassembled WGS sequence"/>
</dbReference>
<dbReference type="EC" id="4.99.1.12" evidence="2"/>
<protein>
    <recommendedName>
        <fullName evidence="2">Pyridinium-3,5-bisthiocarboxylic acid mononucleotide nickel insertion protein</fullName>
        <shortName evidence="2">P2TMN nickel insertion protein</shortName>
        <ecNumber evidence="2">4.99.1.12</ecNumber>
    </recommendedName>
    <alternativeName>
        <fullName evidence="2">Nickel-pincer cofactor biosynthesis protein LarC</fullName>
    </alternativeName>
</protein>
<feature type="compositionally biased region" description="Basic and acidic residues" evidence="3">
    <location>
        <begin position="117"/>
        <end position="141"/>
    </location>
</feature>
<evidence type="ECO:0000256" key="3">
    <source>
        <dbReference type="SAM" id="MobiDB-lite"/>
    </source>
</evidence>
<accession>A0AB73T871</accession>
<reference evidence="4 5" key="1">
    <citation type="submission" date="2018-05" db="EMBL/GenBank/DDBJ databases">
        <authorList>
            <person name="Goeker M."/>
            <person name="Huntemann M."/>
            <person name="Clum A."/>
            <person name="Pillay M."/>
            <person name="Palaniappan K."/>
            <person name="Varghese N."/>
            <person name="Mikhailova N."/>
            <person name="Stamatis D."/>
            <person name="Reddy T."/>
            <person name="Daum C."/>
            <person name="Shapiro N."/>
            <person name="Ivanova N."/>
            <person name="Kyrpides N."/>
            <person name="Woyke T."/>
        </authorList>
    </citation>
    <scope>NUCLEOTIDE SEQUENCE [LARGE SCALE GENOMIC DNA]</scope>
    <source>
        <strain evidence="4 5">DSM 26524</strain>
    </source>
</reference>
<sequence length="485" mass="53614">MNKKNKKILYFECFSGISGDMTVASLLDLGADEGKLRGALDSLGMEDEFDIRIGRTKKCGIDACTFDVMLKEQQDDGHVHNEDIPHHSHAQNEDGLHHGYVHSGDVAHHSHAYSEDGAYHGHVHNEDGPHHSHAHNEDGLHHGHAHHGRNIQDVYEIIDRLEGQENVKERARSMFRVVAEAESRAHGIPVEEVHFHEVGAVDSIVDIISTAVCLEDIGADEIVFSELYEGSGHVKCRHGVLPVPVPAVLNIVQEHKLLLHRLDVQGEMVTPTGAAIAAASATSQKLPGNCRILRTGTGAGKKDFDHANILRTMLMEAEAEEPGGTLVVLEANMDDCTGEALGYTMEQLLGAGARDVWYVPAYMKKNRPAYILNVLTEEGKREEMESLIFKHTTTIGIRRHEVLRTAMQRRYGKVETRFGEAEVKACMFGGRTEYYPEYESIRKLCEASGAGFQEVFSETVKAAEAASGGTESGEKDIEWMERMGQ</sequence>
<evidence type="ECO:0000313" key="4">
    <source>
        <dbReference type="EMBL" id="PWJ77958.1"/>
    </source>
</evidence>
<dbReference type="PANTHER" id="PTHR36566:SF1">
    <property type="entry name" value="PYRIDINIUM-3,5-BISTHIOCARBOXYLIC ACID MONONUCLEOTIDE NICKEL INSERTION PROTEIN"/>
    <property type="match status" value="1"/>
</dbReference>
<comment type="function">
    <text evidence="2">Involved in the biosynthesis of a nickel-pincer cofactor ((SCS)Ni(II) pincer complex). Binds Ni(2+), and functions in nickel delivery to pyridinium-3,5-bisthiocarboxylic acid mononucleotide (P2TMN), to form the mature cofactor. Is thus probably required for the activation of nickel-pincer cofactor-dependent enzymes.</text>
</comment>
<keyword evidence="5" id="KW-1185">Reference proteome</keyword>
<proteinExistence type="inferred from homology"/>
<feature type="compositionally biased region" description="Basic and acidic residues" evidence="3">
    <location>
        <begin position="78"/>
        <end position="97"/>
    </location>
</feature>
<dbReference type="GO" id="GO:0016829">
    <property type="term" value="F:lyase activity"/>
    <property type="evidence" value="ECO:0007669"/>
    <property type="project" value="UniProtKB-UniRule"/>
</dbReference>
<comment type="catalytic activity">
    <reaction evidence="2">
        <text>Ni(II)-pyridinium-3,5-bisthiocarboxylate mononucleotide = pyridinium-3,5-bisthiocarboxylate mononucleotide + Ni(2+)</text>
        <dbReference type="Rhea" id="RHEA:54784"/>
        <dbReference type="ChEBI" id="CHEBI:49786"/>
        <dbReference type="ChEBI" id="CHEBI:137372"/>
        <dbReference type="ChEBI" id="CHEBI:137373"/>
        <dbReference type="EC" id="4.99.1.12"/>
    </reaction>
</comment>
<dbReference type="AlphaFoldDB" id="A0AB73T871"/>
<comment type="caution">
    <text evidence="4">The sequence shown here is derived from an EMBL/GenBank/DDBJ whole genome shotgun (WGS) entry which is preliminary data.</text>
</comment>
<feature type="region of interest" description="Disordered" evidence="3">
    <location>
        <begin position="78"/>
        <end position="99"/>
    </location>
</feature>
<dbReference type="GO" id="GO:0051604">
    <property type="term" value="P:protein maturation"/>
    <property type="evidence" value="ECO:0007669"/>
    <property type="project" value="UniProtKB-UniRule"/>
</dbReference>
<gene>
    <name evidence="2" type="primary">larC</name>
    <name evidence="4" type="ORF">C7383_10291</name>
</gene>